<dbReference type="InterPro" id="IPR050463">
    <property type="entry name" value="Gfo/Idh/MocA_oxidrdct_glycsds"/>
</dbReference>
<keyword evidence="4" id="KW-1185">Reference proteome</keyword>
<protein>
    <submittedName>
        <fullName evidence="3">Gfo/Idh/MocA family oxidoreductase</fullName>
    </submittedName>
</protein>
<sequence length="360" mass="39897">MAQSDPRLNKEYSAMTLRTAIIGYGKMGRIRHNAMERHGGFDVVVACDTAVDPNARVPMVTDPMAVYDYDPDVIVCSVPNMMIPDVVCTALARGKHVFSEKPPGRNSQDVRRMMKAEAAAPNLVLKFGFNHRVHDAIEEAHKLIQAGTMGDLYFMRGVYGKAGGPNYAQNWRNDPEQSGGGILIDQGIHMLDLFQMFAGRFNKVQSFVQRNFWTDVPVEDNAFALMKNEDGIVASVHSSATQWQHTFRLELYMRNGFISVDGILSASGSYGTEVLTVALNRLDPTGNPIPNPESQEIRFTEDHSWDKEIAEFHAAVAEGQPLKCGTSQQALDVMELVEAIYAADEDWSAALRKDTLKVIG</sequence>
<dbReference type="Pfam" id="PF01408">
    <property type="entry name" value="GFO_IDH_MocA"/>
    <property type="match status" value="1"/>
</dbReference>
<accession>A0A843YLN9</accession>
<evidence type="ECO:0000259" key="2">
    <source>
        <dbReference type="Pfam" id="PF22725"/>
    </source>
</evidence>
<evidence type="ECO:0000259" key="1">
    <source>
        <dbReference type="Pfam" id="PF01408"/>
    </source>
</evidence>
<reference evidence="3 4" key="1">
    <citation type="submission" date="2019-10" db="EMBL/GenBank/DDBJ databases">
        <title>Epibacterium sp. nov., isolated from seawater.</title>
        <authorList>
            <person name="Zhang X."/>
            <person name="Li N."/>
        </authorList>
    </citation>
    <scope>NUCLEOTIDE SEQUENCE [LARGE SCALE GENOMIC DNA]</scope>
    <source>
        <strain evidence="3 4">SM1979</strain>
    </source>
</reference>
<feature type="domain" description="Gfo/Idh/MocA-like oxidoreductase N-terminal" evidence="1">
    <location>
        <begin position="17"/>
        <end position="123"/>
    </location>
</feature>
<dbReference type="Gene3D" id="3.30.360.10">
    <property type="entry name" value="Dihydrodipicolinate Reductase, domain 2"/>
    <property type="match status" value="1"/>
</dbReference>
<name>A0A843YLN9_9RHOB</name>
<comment type="caution">
    <text evidence="3">The sequence shown here is derived from an EMBL/GenBank/DDBJ whole genome shotgun (WGS) entry which is preliminary data.</text>
</comment>
<evidence type="ECO:0000313" key="3">
    <source>
        <dbReference type="EMBL" id="MQQ09587.1"/>
    </source>
</evidence>
<dbReference type="Pfam" id="PF22725">
    <property type="entry name" value="GFO_IDH_MocA_C3"/>
    <property type="match status" value="1"/>
</dbReference>
<proteinExistence type="predicted"/>
<dbReference type="SUPFAM" id="SSF51735">
    <property type="entry name" value="NAD(P)-binding Rossmann-fold domains"/>
    <property type="match status" value="1"/>
</dbReference>
<dbReference type="AlphaFoldDB" id="A0A843YLN9"/>
<evidence type="ECO:0000313" key="4">
    <source>
        <dbReference type="Proteomes" id="UP000444174"/>
    </source>
</evidence>
<dbReference type="InterPro" id="IPR055170">
    <property type="entry name" value="GFO_IDH_MocA-like_dom"/>
</dbReference>
<dbReference type="Gene3D" id="3.40.50.720">
    <property type="entry name" value="NAD(P)-binding Rossmann-like Domain"/>
    <property type="match status" value="1"/>
</dbReference>
<dbReference type="InterPro" id="IPR000683">
    <property type="entry name" value="Gfo/Idh/MocA-like_OxRdtase_N"/>
</dbReference>
<dbReference type="GO" id="GO:0000166">
    <property type="term" value="F:nucleotide binding"/>
    <property type="evidence" value="ECO:0007669"/>
    <property type="project" value="InterPro"/>
</dbReference>
<dbReference type="PANTHER" id="PTHR43818:SF5">
    <property type="entry name" value="OXIDOREDUCTASE FAMILY PROTEIN"/>
    <property type="match status" value="1"/>
</dbReference>
<organism evidence="3 4">
    <name type="scientific">Tritonibacter litoralis</name>
    <dbReference type="NCBI Taxonomy" id="2662264"/>
    <lineage>
        <taxon>Bacteria</taxon>
        <taxon>Pseudomonadati</taxon>
        <taxon>Pseudomonadota</taxon>
        <taxon>Alphaproteobacteria</taxon>
        <taxon>Rhodobacterales</taxon>
        <taxon>Paracoccaceae</taxon>
        <taxon>Tritonibacter</taxon>
    </lineage>
</organism>
<gene>
    <name evidence="3" type="ORF">GFB49_14050</name>
</gene>
<dbReference type="InterPro" id="IPR036291">
    <property type="entry name" value="NAD(P)-bd_dom_sf"/>
</dbReference>
<feature type="domain" description="GFO/IDH/MocA-like oxidoreductase" evidence="2">
    <location>
        <begin position="138"/>
        <end position="258"/>
    </location>
</feature>
<dbReference type="PANTHER" id="PTHR43818">
    <property type="entry name" value="BCDNA.GH03377"/>
    <property type="match status" value="1"/>
</dbReference>
<dbReference type="EMBL" id="WIBF01000009">
    <property type="protein sequence ID" value="MQQ09587.1"/>
    <property type="molecule type" value="Genomic_DNA"/>
</dbReference>
<dbReference type="SUPFAM" id="SSF55347">
    <property type="entry name" value="Glyceraldehyde-3-phosphate dehydrogenase-like, C-terminal domain"/>
    <property type="match status" value="1"/>
</dbReference>
<dbReference type="Proteomes" id="UP000444174">
    <property type="component" value="Unassembled WGS sequence"/>
</dbReference>